<dbReference type="Pfam" id="PF03929">
    <property type="entry name" value="PepSY_TM"/>
    <property type="match status" value="1"/>
</dbReference>
<keyword evidence="1" id="KW-0472">Membrane</keyword>
<sequence length="445" mass="49738">MQKQSSTPLIWRWHLYAGLIIAPFLIILSITGAIYLFKFDIEDYIYKDYYQVEPGDSKLPPSDLANTALNTVGGGEVTRYRPGENESRSVEVGILDNDGESLTVFLDPYTRTVLGVINDDTRPMELLADAHSELMAGTFGDRIVELIASWTVIMILSGLYLWFPKSKEKIKGVFTFRFNKGNRVRWRDLHAVSGFWLSGGILFFILSGMLWTGFWGTGVQQMTTASGFGYPPSIWTGPAPESDTVTEEIADVSWAAEQLPVAESDMFSGLNQASINDIVATAEETGIHPSYDIFYPGSDTGVFTLSTFPRRAQDEATIHIDQYAGNVIADYRYDHYGPLGKFMALAITIHKGLQFGIWNQIFGLLICIGLIGMVVTGFWMWIRRRPQGQMGAPKSKSILNFKGPLTILIILGIIFPLVGLSLIFVFLLDRLVIRRIPKLNHFIHG</sequence>
<dbReference type="AlphaFoldDB" id="A0A6N8U2H3"/>
<dbReference type="Proteomes" id="UP000436284">
    <property type="component" value="Unassembled WGS sequence"/>
</dbReference>
<gene>
    <name evidence="2" type="ORF">GQ671_11670</name>
</gene>
<feature type="transmembrane region" description="Helical" evidence="1">
    <location>
        <begin position="15"/>
        <end position="37"/>
    </location>
</feature>
<feature type="transmembrane region" description="Helical" evidence="1">
    <location>
        <begin position="405"/>
        <end position="428"/>
    </location>
</feature>
<reference evidence="2 3" key="1">
    <citation type="submission" date="2019-12" db="EMBL/GenBank/DDBJ databases">
        <title>Salinicoccus cyprini sp. nov., isolated from gastro-intestinal tract of mirror carp, Cyprinus carpio var. specularis, collected from Gobind Sagar Reservoir, Himachal Pradesh, India.</title>
        <authorList>
            <person name="Talwar C."/>
            <person name="Singh A.K."/>
            <person name="Lal R."/>
            <person name="Negi R.K."/>
        </authorList>
    </citation>
    <scope>NUCLEOTIDE SEQUENCE [LARGE SCALE GENOMIC DNA]</scope>
    <source>
        <strain evidence="2 3">J-82</strain>
    </source>
</reference>
<evidence type="ECO:0000313" key="3">
    <source>
        <dbReference type="Proteomes" id="UP000436284"/>
    </source>
</evidence>
<keyword evidence="3" id="KW-1185">Reference proteome</keyword>
<proteinExistence type="predicted"/>
<comment type="caution">
    <text evidence="2">The sequence shown here is derived from an EMBL/GenBank/DDBJ whole genome shotgun (WGS) entry which is preliminary data.</text>
</comment>
<accession>A0A6N8U2H3</accession>
<feature type="transmembrane region" description="Helical" evidence="1">
    <location>
        <begin position="143"/>
        <end position="163"/>
    </location>
</feature>
<feature type="transmembrane region" description="Helical" evidence="1">
    <location>
        <begin position="195"/>
        <end position="214"/>
    </location>
</feature>
<evidence type="ECO:0000256" key="1">
    <source>
        <dbReference type="SAM" id="Phobius"/>
    </source>
</evidence>
<dbReference type="PANTHER" id="PTHR34219:SF1">
    <property type="entry name" value="PEPSY DOMAIN-CONTAINING PROTEIN"/>
    <property type="match status" value="1"/>
</dbReference>
<evidence type="ECO:0000313" key="2">
    <source>
        <dbReference type="EMBL" id="MXQ51923.1"/>
    </source>
</evidence>
<dbReference type="RefSeq" id="WP_160657389.1">
    <property type="nucleotide sequence ID" value="NZ_JBHRWU010000001.1"/>
</dbReference>
<name>A0A6N8U2H3_9STAP</name>
<dbReference type="PANTHER" id="PTHR34219">
    <property type="entry name" value="IRON-REGULATED INNER MEMBRANE PROTEIN-RELATED"/>
    <property type="match status" value="1"/>
</dbReference>
<dbReference type="EMBL" id="WUUK01000005">
    <property type="protein sequence ID" value="MXQ51923.1"/>
    <property type="molecule type" value="Genomic_DNA"/>
</dbReference>
<feature type="transmembrane region" description="Helical" evidence="1">
    <location>
        <begin position="361"/>
        <end position="382"/>
    </location>
</feature>
<dbReference type="OrthoDB" id="111691at2"/>
<keyword evidence="1" id="KW-1133">Transmembrane helix</keyword>
<organism evidence="2 3">
    <name type="scientific">Salinicoccus hispanicus</name>
    <dbReference type="NCBI Taxonomy" id="157225"/>
    <lineage>
        <taxon>Bacteria</taxon>
        <taxon>Bacillati</taxon>
        <taxon>Bacillota</taxon>
        <taxon>Bacilli</taxon>
        <taxon>Bacillales</taxon>
        <taxon>Staphylococcaceae</taxon>
        <taxon>Salinicoccus</taxon>
    </lineage>
</organism>
<protein>
    <submittedName>
        <fullName evidence="2">PepSY domain-containing protein</fullName>
    </submittedName>
</protein>
<keyword evidence="1" id="KW-0812">Transmembrane</keyword>
<dbReference type="InterPro" id="IPR005625">
    <property type="entry name" value="PepSY-ass_TM"/>
</dbReference>